<feature type="transmembrane region" description="Helical" evidence="1">
    <location>
        <begin position="76"/>
        <end position="97"/>
    </location>
</feature>
<dbReference type="InterPro" id="IPR010559">
    <property type="entry name" value="Sig_transdc_His_kin_internal"/>
</dbReference>
<keyword evidence="1" id="KW-0472">Membrane</keyword>
<comment type="caution">
    <text evidence="3">The sequence shown here is derived from an EMBL/GenBank/DDBJ whole genome shotgun (WGS) entry which is preliminary data.</text>
</comment>
<accession>A0ABV7JGV7</accession>
<keyword evidence="3" id="KW-0808">Transferase</keyword>
<evidence type="ECO:0000313" key="3">
    <source>
        <dbReference type="EMBL" id="MFC3196502.1"/>
    </source>
</evidence>
<feature type="transmembrane region" description="Helical" evidence="1">
    <location>
        <begin position="43"/>
        <end position="64"/>
    </location>
</feature>
<evidence type="ECO:0000259" key="2">
    <source>
        <dbReference type="Pfam" id="PF06580"/>
    </source>
</evidence>
<name>A0ABV7JGV7_9SPHI</name>
<reference evidence="4" key="1">
    <citation type="journal article" date="2019" name="Int. J. Syst. Evol. Microbiol.">
        <title>The Global Catalogue of Microorganisms (GCM) 10K type strain sequencing project: providing services to taxonomists for standard genome sequencing and annotation.</title>
        <authorList>
            <consortium name="The Broad Institute Genomics Platform"/>
            <consortium name="The Broad Institute Genome Sequencing Center for Infectious Disease"/>
            <person name="Wu L."/>
            <person name="Ma J."/>
        </authorList>
    </citation>
    <scope>NUCLEOTIDE SEQUENCE [LARGE SCALE GENOMIC DNA]</scope>
    <source>
        <strain evidence="4">KCTC 52416</strain>
    </source>
</reference>
<feature type="transmembrane region" description="Helical" evidence="1">
    <location>
        <begin position="123"/>
        <end position="143"/>
    </location>
</feature>
<dbReference type="GO" id="GO:0004673">
    <property type="term" value="F:protein histidine kinase activity"/>
    <property type="evidence" value="ECO:0007669"/>
    <property type="project" value="UniProtKB-EC"/>
</dbReference>
<dbReference type="InterPro" id="IPR036890">
    <property type="entry name" value="HATPase_C_sf"/>
</dbReference>
<dbReference type="RefSeq" id="WP_379019276.1">
    <property type="nucleotide sequence ID" value="NZ_JBHRTA010000008.1"/>
</dbReference>
<dbReference type="SUPFAM" id="SSF55874">
    <property type="entry name" value="ATPase domain of HSP90 chaperone/DNA topoisomerase II/histidine kinase"/>
    <property type="match status" value="1"/>
</dbReference>
<dbReference type="PANTHER" id="PTHR34220">
    <property type="entry name" value="SENSOR HISTIDINE KINASE YPDA"/>
    <property type="match status" value="1"/>
</dbReference>
<dbReference type="Gene3D" id="3.30.565.10">
    <property type="entry name" value="Histidine kinase-like ATPase, C-terminal domain"/>
    <property type="match status" value="1"/>
</dbReference>
<feature type="domain" description="Signal transduction histidine kinase internal region" evidence="2">
    <location>
        <begin position="173"/>
        <end position="249"/>
    </location>
</feature>
<dbReference type="PANTHER" id="PTHR34220:SF7">
    <property type="entry name" value="SENSOR HISTIDINE KINASE YPDA"/>
    <property type="match status" value="1"/>
</dbReference>
<keyword evidence="1" id="KW-1133">Transmembrane helix</keyword>
<proteinExistence type="predicted"/>
<gene>
    <name evidence="3" type="ORF">ACFOET_02625</name>
</gene>
<dbReference type="EC" id="2.7.13.3" evidence="3"/>
<feature type="transmembrane region" description="Helical" evidence="1">
    <location>
        <begin position="12"/>
        <end position="31"/>
    </location>
</feature>
<keyword evidence="1" id="KW-0812">Transmembrane</keyword>
<evidence type="ECO:0000256" key="1">
    <source>
        <dbReference type="SAM" id="Phobius"/>
    </source>
</evidence>
<evidence type="ECO:0000313" key="4">
    <source>
        <dbReference type="Proteomes" id="UP001595526"/>
    </source>
</evidence>
<dbReference type="InterPro" id="IPR050640">
    <property type="entry name" value="Bact_2-comp_sensor_kinase"/>
</dbReference>
<keyword evidence="3" id="KW-0418">Kinase</keyword>
<sequence>MRIRFPLKELIRYSLVLSLSIMVFVAIMTYSQELDLLSGISRATLSGAVLLVTCAVSILLIVLFEKRNFTDSARHTHLRLFLGSLINVLFMFGYHFFRLWAEKYGLIPSALYVSEEMQVLEGWQLYLLIIIPALMVYGLVHLLHNFILLNHLKTQTELEVSHLRSVNAETTNQLLRQQVQPHFLFNALTVLKSLIRKDGKTAEAYLLRLSDFLRISFSQNKKGIATVREEVKLCRDYLEMQKMRFGDALEYTFDVPDSYQDGILPFFSLQPLAENAVKHNELTDERPLHIRITVHDGVIKVENNLQRKASVEGSTGNGLSNLSERYKLLSGNNIHIVDDGVSFSVAFNIIPV</sequence>
<dbReference type="EMBL" id="JBHRTA010000008">
    <property type="protein sequence ID" value="MFC3196502.1"/>
    <property type="molecule type" value="Genomic_DNA"/>
</dbReference>
<dbReference type="Proteomes" id="UP001595526">
    <property type="component" value="Unassembled WGS sequence"/>
</dbReference>
<organism evidence="3 4">
    <name type="scientific">Parapedobacter deserti</name>
    <dbReference type="NCBI Taxonomy" id="1912957"/>
    <lineage>
        <taxon>Bacteria</taxon>
        <taxon>Pseudomonadati</taxon>
        <taxon>Bacteroidota</taxon>
        <taxon>Sphingobacteriia</taxon>
        <taxon>Sphingobacteriales</taxon>
        <taxon>Sphingobacteriaceae</taxon>
        <taxon>Parapedobacter</taxon>
    </lineage>
</organism>
<keyword evidence="4" id="KW-1185">Reference proteome</keyword>
<protein>
    <submittedName>
        <fullName evidence="3">Sensor histidine kinase</fullName>
        <ecNumber evidence="3">2.7.13.3</ecNumber>
    </submittedName>
</protein>
<dbReference type="Pfam" id="PF06580">
    <property type="entry name" value="His_kinase"/>
    <property type="match status" value="1"/>
</dbReference>